<dbReference type="KEGG" id="rml:FF011L_06700"/>
<gene>
    <name evidence="2" type="ORF">FF011L_06700</name>
</gene>
<feature type="compositionally biased region" description="Polar residues" evidence="1">
    <location>
        <begin position="209"/>
        <end position="218"/>
    </location>
</feature>
<dbReference type="AlphaFoldDB" id="A0A517MAM8"/>
<feature type="region of interest" description="Disordered" evidence="1">
    <location>
        <begin position="100"/>
        <end position="150"/>
    </location>
</feature>
<proteinExistence type="predicted"/>
<organism evidence="2 3">
    <name type="scientific">Roseimaritima multifibrata</name>
    <dbReference type="NCBI Taxonomy" id="1930274"/>
    <lineage>
        <taxon>Bacteria</taxon>
        <taxon>Pseudomonadati</taxon>
        <taxon>Planctomycetota</taxon>
        <taxon>Planctomycetia</taxon>
        <taxon>Pirellulales</taxon>
        <taxon>Pirellulaceae</taxon>
        <taxon>Roseimaritima</taxon>
    </lineage>
</organism>
<name>A0A517MAM8_9BACT</name>
<sequence length="532" mass="56754">MGNNSQRVSLKVNRLALTGRPPDRYLLFFNAFRQKTKNLSVLIPFALNSGWRSPIVNDPRRPFALLQSVRLWACGILLAFQTLLSGQQSTLTPQTQLAPVAPRNTYATPAPPSSTLGSPIFDPYQTGNGAGNLRNVSPPPQLPATGDQSGFGSFFSDIGAPFGAPAAGTSSYGAPAPGTSTFGTSQPPGAPAFGGGAPAGYSVTPPAYAQQNPQSGYPQTYYPPSAYPNSAPTTMFPNGVFGPGGISTGSGYGTTSPYGIPAPLRLFQGPRARYAWLGGGDSADDLGINSIDTSIAMAFPNFCYSNQPLYVLPSFSLHMLSGPKGASGGNADLPGSVYDAFVDFGWKSDPNQLAGLDLGLRLGVFTDFDTMDSDSFRIAGKALGVFQLSPTATIKAGAIYTGRNHIKLLPAGGLLWQPNPYSRYDITFPSPKLSHYIRTVGVYDSWWYVAGQFGGGTWTVERAAGGTDSVDMNDYRVLLGLEWGRSDLIRMGRRTAFAEVGYVFGREVEYKYNPADNFDPNNTFLLQIGFGY</sequence>
<evidence type="ECO:0000313" key="3">
    <source>
        <dbReference type="Proteomes" id="UP000320672"/>
    </source>
</evidence>
<keyword evidence="3" id="KW-1185">Reference proteome</keyword>
<dbReference type="EMBL" id="CP036262">
    <property type="protein sequence ID" value="QDS91934.1"/>
    <property type="molecule type" value="Genomic_DNA"/>
</dbReference>
<feature type="compositionally biased region" description="Polar residues" evidence="1">
    <location>
        <begin position="175"/>
        <end position="186"/>
    </location>
</feature>
<protein>
    <submittedName>
        <fullName evidence="2">Uncharacterized protein</fullName>
    </submittedName>
</protein>
<accession>A0A517MAM8</accession>
<reference evidence="2 3" key="1">
    <citation type="submission" date="2019-02" db="EMBL/GenBank/DDBJ databases">
        <title>Deep-cultivation of Planctomycetes and their phenomic and genomic characterization uncovers novel biology.</title>
        <authorList>
            <person name="Wiegand S."/>
            <person name="Jogler M."/>
            <person name="Boedeker C."/>
            <person name="Pinto D."/>
            <person name="Vollmers J."/>
            <person name="Rivas-Marin E."/>
            <person name="Kohn T."/>
            <person name="Peeters S.H."/>
            <person name="Heuer A."/>
            <person name="Rast P."/>
            <person name="Oberbeckmann S."/>
            <person name="Bunk B."/>
            <person name="Jeske O."/>
            <person name="Meyerdierks A."/>
            <person name="Storesund J.E."/>
            <person name="Kallscheuer N."/>
            <person name="Luecker S."/>
            <person name="Lage O.M."/>
            <person name="Pohl T."/>
            <person name="Merkel B.J."/>
            <person name="Hornburger P."/>
            <person name="Mueller R.-W."/>
            <person name="Bruemmer F."/>
            <person name="Labrenz M."/>
            <person name="Spormann A.M."/>
            <person name="Op den Camp H."/>
            <person name="Overmann J."/>
            <person name="Amann R."/>
            <person name="Jetten M.S.M."/>
            <person name="Mascher T."/>
            <person name="Medema M.H."/>
            <person name="Devos D.P."/>
            <person name="Kaster A.-K."/>
            <person name="Ovreas L."/>
            <person name="Rohde M."/>
            <person name="Galperin M.Y."/>
            <person name="Jogler C."/>
        </authorList>
    </citation>
    <scope>NUCLEOTIDE SEQUENCE [LARGE SCALE GENOMIC DNA]</scope>
    <source>
        <strain evidence="2 3">FF011L</strain>
    </source>
</reference>
<feature type="region of interest" description="Disordered" evidence="1">
    <location>
        <begin position="175"/>
        <end position="224"/>
    </location>
</feature>
<evidence type="ECO:0000313" key="2">
    <source>
        <dbReference type="EMBL" id="QDS91934.1"/>
    </source>
</evidence>
<dbReference type="Proteomes" id="UP000320672">
    <property type="component" value="Chromosome"/>
</dbReference>
<evidence type="ECO:0000256" key="1">
    <source>
        <dbReference type="SAM" id="MobiDB-lite"/>
    </source>
</evidence>